<dbReference type="InterPro" id="IPR029057">
    <property type="entry name" value="PRTase-like"/>
</dbReference>
<evidence type="ECO:0000313" key="4">
    <source>
        <dbReference type="EMBL" id="OOY36185.1"/>
    </source>
</evidence>
<organism evidence="4 5">
    <name type="scientific">Solemya velum gill symbiont</name>
    <dbReference type="NCBI Taxonomy" id="2340"/>
    <lineage>
        <taxon>Bacteria</taxon>
        <taxon>Pseudomonadati</taxon>
        <taxon>Pseudomonadota</taxon>
        <taxon>Gammaproteobacteria</taxon>
        <taxon>sulfur-oxidizing symbionts</taxon>
    </lineage>
</organism>
<dbReference type="AlphaFoldDB" id="A0A1T2FPL0"/>
<dbReference type="InterPro" id="IPR051910">
    <property type="entry name" value="ComF/GntX_DNA_util-trans"/>
</dbReference>
<accession>A0A1T2FPL0</accession>
<gene>
    <name evidence="4" type="ORF">BOV88_00895</name>
</gene>
<dbReference type="InterPro" id="IPR044005">
    <property type="entry name" value="DZR_2"/>
</dbReference>
<evidence type="ECO:0000256" key="1">
    <source>
        <dbReference type="ARBA" id="ARBA00008007"/>
    </source>
</evidence>
<proteinExistence type="inferred from homology"/>
<evidence type="ECO:0000259" key="2">
    <source>
        <dbReference type="Pfam" id="PF00156"/>
    </source>
</evidence>
<reference evidence="4 5" key="1">
    <citation type="submission" date="2016-11" db="EMBL/GenBank/DDBJ databases">
        <title>Mixed transmission modes and dynamic genome evolution in an obligate animal-bacterial symbiosis.</title>
        <authorList>
            <person name="Russell S.L."/>
            <person name="Corbett-Detig R.B."/>
            <person name="Cavanaugh C.M."/>
        </authorList>
    </citation>
    <scope>NUCLEOTIDE SEQUENCE [LARGE SCALE GENOMIC DNA]</scope>
    <source>
        <strain evidence="4">MA-KB16</strain>
    </source>
</reference>
<protein>
    <submittedName>
        <fullName evidence="4">Uncharacterized protein</fullName>
    </submittedName>
</protein>
<dbReference type="PANTHER" id="PTHR47505:SF1">
    <property type="entry name" value="DNA UTILIZATION PROTEIN YHGH"/>
    <property type="match status" value="1"/>
</dbReference>
<comment type="caution">
    <text evidence="4">The sequence shown here is derived from an EMBL/GenBank/DDBJ whole genome shotgun (WGS) entry which is preliminary data.</text>
</comment>
<comment type="similarity">
    <text evidence="1">Belongs to the ComF/GntX family.</text>
</comment>
<evidence type="ECO:0000259" key="3">
    <source>
        <dbReference type="Pfam" id="PF18912"/>
    </source>
</evidence>
<feature type="domain" description="Phosphoribosyltransferase" evidence="2">
    <location>
        <begin position="140"/>
        <end position="226"/>
    </location>
</feature>
<sequence>MVNKWSNFRQFLRLKGRCLVCGEAPKTVPGLCNSCDQKIQRIERPCYQCGEPMHFNPSSHKCGRCQSSPPAFDHSVSPLLYSDPLRQLHLNFKFHQDLAAGNLLANLLYDSLSHSNAMPQLLVPIPLHAERMRERGFDQALEIAKVLARRLQIPFHSGLLVRKNCTQPQSGLSRAQRHKNLRNAFTLTQPLPVKHVALVDDIMTTGSTFNAAAQLMKTAGVKTVEVWAVGRSTRDE</sequence>
<dbReference type="PANTHER" id="PTHR47505">
    <property type="entry name" value="DNA UTILIZATION PROTEIN YHGH"/>
    <property type="match status" value="1"/>
</dbReference>
<dbReference type="Pfam" id="PF18912">
    <property type="entry name" value="DZR_2"/>
    <property type="match status" value="1"/>
</dbReference>
<dbReference type="RefSeq" id="WP_078453902.1">
    <property type="nucleotide sequence ID" value="NZ_MPNX01000001.1"/>
</dbReference>
<dbReference type="SUPFAM" id="SSF53271">
    <property type="entry name" value="PRTase-like"/>
    <property type="match status" value="1"/>
</dbReference>
<dbReference type="Proteomes" id="UP000190962">
    <property type="component" value="Unassembled WGS sequence"/>
</dbReference>
<dbReference type="CDD" id="cd06223">
    <property type="entry name" value="PRTases_typeI"/>
    <property type="match status" value="1"/>
</dbReference>
<dbReference type="Pfam" id="PF00156">
    <property type="entry name" value="Pribosyltran"/>
    <property type="match status" value="1"/>
</dbReference>
<dbReference type="EMBL" id="MPNX01000001">
    <property type="protein sequence ID" value="OOY36185.1"/>
    <property type="molecule type" value="Genomic_DNA"/>
</dbReference>
<dbReference type="Gene3D" id="3.40.50.2020">
    <property type="match status" value="1"/>
</dbReference>
<name>A0A1T2FPL0_SOVGS</name>
<feature type="domain" description="Double zinc ribbon" evidence="3">
    <location>
        <begin position="17"/>
        <end position="66"/>
    </location>
</feature>
<dbReference type="GeneID" id="86990630"/>
<dbReference type="InterPro" id="IPR000836">
    <property type="entry name" value="PRTase_dom"/>
</dbReference>
<evidence type="ECO:0000313" key="5">
    <source>
        <dbReference type="Proteomes" id="UP000190962"/>
    </source>
</evidence>